<dbReference type="NCBIfam" id="TIGR03142">
    <property type="entry name" value="cytochro_ccmI"/>
    <property type="match status" value="1"/>
</dbReference>
<keyword evidence="8" id="KW-1185">Reference proteome</keyword>
<keyword evidence="5" id="KW-1133">Transmembrane helix</keyword>
<evidence type="ECO:0000256" key="1">
    <source>
        <dbReference type="ARBA" id="ARBA00004196"/>
    </source>
</evidence>
<name>A0A4D7B817_9HYPH</name>
<dbReference type="Gene3D" id="1.25.40.10">
    <property type="entry name" value="Tetratricopeptide repeat domain"/>
    <property type="match status" value="1"/>
</dbReference>
<dbReference type="PANTHER" id="PTHR47870:SF1">
    <property type="entry name" value="CYTOCHROME C-TYPE BIOGENESIS PROTEIN CCMH"/>
    <property type="match status" value="1"/>
</dbReference>
<dbReference type="RefSeq" id="WP_136961992.1">
    <property type="nucleotide sequence ID" value="NZ_CP039690.1"/>
</dbReference>
<protein>
    <submittedName>
        <fullName evidence="7">C-type cytochrome biogenesis protein CcmI</fullName>
    </submittedName>
</protein>
<keyword evidence="5" id="KW-0472">Membrane</keyword>
<feature type="transmembrane region" description="Helical" evidence="5">
    <location>
        <begin position="6"/>
        <end position="23"/>
    </location>
</feature>
<dbReference type="GO" id="GO:0005886">
    <property type="term" value="C:plasma membrane"/>
    <property type="evidence" value="ECO:0007669"/>
    <property type="project" value="TreeGrafter"/>
</dbReference>
<feature type="transmembrane region" description="Helical" evidence="5">
    <location>
        <begin position="92"/>
        <end position="110"/>
    </location>
</feature>
<dbReference type="InterPro" id="IPR056413">
    <property type="entry name" value="TPR_CcmH_CycH"/>
</dbReference>
<dbReference type="EMBL" id="CP039690">
    <property type="protein sequence ID" value="QCI66550.1"/>
    <property type="molecule type" value="Genomic_DNA"/>
</dbReference>
<dbReference type="PANTHER" id="PTHR47870">
    <property type="entry name" value="CYTOCHROME C-TYPE BIOGENESIS PROTEIN CCMH"/>
    <property type="match status" value="1"/>
</dbReference>
<evidence type="ECO:0000313" key="8">
    <source>
        <dbReference type="Proteomes" id="UP000298781"/>
    </source>
</evidence>
<dbReference type="Pfam" id="PF23914">
    <property type="entry name" value="TPR_CcmH_CycH"/>
    <property type="match status" value="1"/>
</dbReference>
<accession>A0A4D7B817</accession>
<dbReference type="Proteomes" id="UP000298781">
    <property type="component" value="Chromosome"/>
</dbReference>
<organism evidence="7 8">
    <name type="scientific">Phreatobacter stygius</name>
    <dbReference type="NCBI Taxonomy" id="1940610"/>
    <lineage>
        <taxon>Bacteria</taxon>
        <taxon>Pseudomonadati</taxon>
        <taxon>Pseudomonadota</taxon>
        <taxon>Alphaproteobacteria</taxon>
        <taxon>Hyphomicrobiales</taxon>
        <taxon>Phreatobacteraceae</taxon>
        <taxon>Phreatobacter</taxon>
    </lineage>
</organism>
<dbReference type="AlphaFoldDB" id="A0A4D7B817"/>
<evidence type="ECO:0000256" key="5">
    <source>
        <dbReference type="SAM" id="Phobius"/>
    </source>
</evidence>
<dbReference type="OrthoDB" id="9815847at2"/>
<evidence type="ECO:0000256" key="3">
    <source>
        <dbReference type="ARBA" id="ARBA00022748"/>
    </source>
</evidence>
<comment type="subcellular location">
    <subcellularLocation>
        <location evidence="1">Cell envelope</location>
    </subcellularLocation>
</comment>
<dbReference type="SUPFAM" id="SSF48452">
    <property type="entry name" value="TPR-like"/>
    <property type="match status" value="1"/>
</dbReference>
<keyword evidence="4" id="KW-0802">TPR repeat</keyword>
<reference evidence="7 8" key="1">
    <citation type="submission" date="2019-04" db="EMBL/GenBank/DDBJ databases">
        <title>Phreatobacter aquaticus sp. nov.</title>
        <authorList>
            <person name="Choi A."/>
        </authorList>
    </citation>
    <scope>NUCLEOTIDE SEQUENCE [LARGE SCALE GENOMIC DNA]</scope>
    <source>
        <strain evidence="7 8">KCTC 52518</strain>
    </source>
</reference>
<evidence type="ECO:0000256" key="4">
    <source>
        <dbReference type="ARBA" id="ARBA00022803"/>
    </source>
</evidence>
<keyword evidence="5" id="KW-0812">Transmembrane</keyword>
<evidence type="ECO:0000313" key="7">
    <source>
        <dbReference type="EMBL" id="QCI66550.1"/>
    </source>
</evidence>
<dbReference type="GO" id="GO:0030313">
    <property type="term" value="C:cell envelope"/>
    <property type="evidence" value="ECO:0007669"/>
    <property type="project" value="UniProtKB-SubCell"/>
</dbReference>
<keyword evidence="2" id="KW-0677">Repeat</keyword>
<dbReference type="InterPro" id="IPR017560">
    <property type="entry name" value="Cyt_c_biogenesis_CcmI"/>
</dbReference>
<dbReference type="InterPro" id="IPR011990">
    <property type="entry name" value="TPR-like_helical_dom_sf"/>
</dbReference>
<evidence type="ECO:0000256" key="2">
    <source>
        <dbReference type="ARBA" id="ARBA00022737"/>
    </source>
</evidence>
<feature type="domain" description="Cytochrome c-type biogenesis protein H TPR" evidence="6">
    <location>
        <begin position="125"/>
        <end position="257"/>
    </location>
</feature>
<sequence>MTVWLIFAIMTAAAIFAVLVPLARSREAATRASGSDLAVYKDQLAEIGRDRQAGLIGELEAEAARIEVSRRLIAAADQARPAPDSSLRRRRITAIAAIVVVPLVAAGIYGSRGQPDYPGQPLAGRDRQTPAERDLATLIGRVEAHLAANPEDGRGWEILAPIYVRLGRGADAIKARANALRLLGATADREADLAEARVLAAQGQVTAEAKAGFQRAMALEPNHPKASYFAGLAAEQDGKPDDARAVWTRLAEAAPPGAPWLGTIQGEIVRLGGTPPPAPATPTASDIRGMVDGLAARLAADGSDFDGWLRLVRSYAVLGDTPKARQAASDARRHFLAEAEKLTRLDALVRELGLGG</sequence>
<dbReference type="InterPro" id="IPR051263">
    <property type="entry name" value="C-type_cytochrome_biogenesis"/>
</dbReference>
<evidence type="ECO:0000259" key="6">
    <source>
        <dbReference type="Pfam" id="PF23914"/>
    </source>
</evidence>
<dbReference type="KEGG" id="pstg:E8M01_21345"/>
<proteinExistence type="predicted"/>
<keyword evidence="3" id="KW-0201">Cytochrome c-type biogenesis</keyword>
<dbReference type="GO" id="GO:0017004">
    <property type="term" value="P:cytochrome complex assembly"/>
    <property type="evidence" value="ECO:0007669"/>
    <property type="project" value="UniProtKB-KW"/>
</dbReference>
<gene>
    <name evidence="7" type="primary">ccmI</name>
    <name evidence="7" type="ORF">E8M01_21345</name>
</gene>